<dbReference type="AlphaFoldDB" id="A0A2V4XG83"/>
<organism evidence="2 3">
    <name type="scientific">Winogradskyella epiphytica</name>
    <dbReference type="NCBI Taxonomy" id="262005"/>
    <lineage>
        <taxon>Bacteria</taxon>
        <taxon>Pseudomonadati</taxon>
        <taxon>Bacteroidota</taxon>
        <taxon>Flavobacteriia</taxon>
        <taxon>Flavobacteriales</taxon>
        <taxon>Flavobacteriaceae</taxon>
        <taxon>Winogradskyella</taxon>
    </lineage>
</organism>
<evidence type="ECO:0000313" key="3">
    <source>
        <dbReference type="Proteomes" id="UP000248054"/>
    </source>
</evidence>
<dbReference type="Gene3D" id="3.40.50.2000">
    <property type="entry name" value="Glycogen Phosphorylase B"/>
    <property type="match status" value="1"/>
</dbReference>
<dbReference type="Proteomes" id="UP000248054">
    <property type="component" value="Unassembled WGS sequence"/>
</dbReference>
<evidence type="ECO:0000313" key="2">
    <source>
        <dbReference type="EMBL" id="PYE80119.1"/>
    </source>
</evidence>
<dbReference type="OrthoDB" id="6638088at2"/>
<accession>A0A2V4XG83</accession>
<name>A0A2V4XG83_9FLAO</name>
<keyword evidence="2" id="KW-0808">Transferase</keyword>
<dbReference type="Pfam" id="PF13524">
    <property type="entry name" value="Glyco_trans_1_2"/>
    <property type="match status" value="1"/>
</dbReference>
<dbReference type="EMBL" id="QJTD01000007">
    <property type="protein sequence ID" value="PYE80119.1"/>
    <property type="molecule type" value="Genomic_DNA"/>
</dbReference>
<dbReference type="RefSeq" id="WP_110476311.1">
    <property type="nucleotide sequence ID" value="NZ_BMWQ01000007.1"/>
</dbReference>
<dbReference type="SUPFAM" id="SSF53756">
    <property type="entry name" value="UDP-Glycosyltransferase/glycogen phosphorylase"/>
    <property type="match status" value="1"/>
</dbReference>
<feature type="domain" description="Spore protein YkvP/CgeB glycosyl transferase-like" evidence="1">
    <location>
        <begin position="248"/>
        <end position="371"/>
    </location>
</feature>
<protein>
    <submittedName>
        <fullName evidence="2">Glycosyl transferase family 1</fullName>
    </submittedName>
</protein>
<keyword evidence="3" id="KW-1185">Reference proteome</keyword>
<evidence type="ECO:0000259" key="1">
    <source>
        <dbReference type="Pfam" id="PF13524"/>
    </source>
</evidence>
<dbReference type="GO" id="GO:0016740">
    <property type="term" value="F:transferase activity"/>
    <property type="evidence" value="ECO:0007669"/>
    <property type="project" value="UniProtKB-KW"/>
</dbReference>
<gene>
    <name evidence="2" type="ORF">DFQ11_10789</name>
</gene>
<sequence>MKVLLFGEYNRAQWNIKHGLKTLGHDAILVSNRDGFKKVDVDIDIIDPYRSFLRKKFRILVKNLTGIDLSAVSIKRQIKSKKELLSNHDIVQFINEAPFDFDRKHQLIIFNWLKDWNKSVFLLSAGLDYPSVSYAFDKKFRYSILTPYFENKGSQKDFSPALSYLTDAHLALHKHIFNHIRGVISNDLDYHIPLINHPKYLGLIPHAIDLSNLTYKTPVIGDKIIIFHGINTYNYYKKGNDIFKTALELVSKKYPSKIEIIIAKNLPYKDYIISFDKAHILLDQVYAYDQGFNALEAMAKGKVVFTGAEQEWLEHYKVKEDSIAINALPDAEKIAKKIEWLILNPEKITEISANARQFVEAHHNHINCAKMYLDIWRKEIDNPTAI</sequence>
<reference evidence="2 3" key="1">
    <citation type="submission" date="2018-06" db="EMBL/GenBank/DDBJ databases">
        <title>Genomic Encyclopedia of Type Strains, Phase III (KMG-III): the genomes of soil and plant-associated and newly described type strains.</title>
        <authorList>
            <person name="Whitman W."/>
        </authorList>
    </citation>
    <scope>NUCLEOTIDE SEQUENCE [LARGE SCALE GENOMIC DNA]</scope>
    <source>
        <strain evidence="2 3">CECT 7945</strain>
    </source>
</reference>
<comment type="caution">
    <text evidence="2">The sequence shown here is derived from an EMBL/GenBank/DDBJ whole genome shotgun (WGS) entry which is preliminary data.</text>
</comment>
<dbReference type="InterPro" id="IPR055259">
    <property type="entry name" value="YkvP/CgeB_Glyco_trans-like"/>
</dbReference>
<proteinExistence type="predicted"/>